<gene>
    <name evidence="1" type="ORF">ANCCAN_04796</name>
</gene>
<dbReference type="EMBL" id="JOJR01000038">
    <property type="protein sequence ID" value="RCN49051.1"/>
    <property type="molecule type" value="Genomic_DNA"/>
</dbReference>
<keyword evidence="2" id="KW-1185">Reference proteome</keyword>
<comment type="caution">
    <text evidence="1">The sequence shown here is derived from an EMBL/GenBank/DDBJ whole genome shotgun (WGS) entry which is preliminary data.</text>
</comment>
<reference evidence="1 2" key="1">
    <citation type="submission" date="2014-10" db="EMBL/GenBank/DDBJ databases">
        <title>Draft genome of the hookworm Ancylostoma caninum.</title>
        <authorList>
            <person name="Mitreva M."/>
        </authorList>
    </citation>
    <scope>NUCLEOTIDE SEQUENCE [LARGE SCALE GENOMIC DNA]</scope>
    <source>
        <strain evidence="1 2">Baltimore</strain>
    </source>
</reference>
<evidence type="ECO:0000313" key="1">
    <source>
        <dbReference type="EMBL" id="RCN49051.1"/>
    </source>
</evidence>
<sequence>MECSCHSDDFMQRDRFRQPYEAGMALAGLPGQLRSEGFRSFAGGQLIDAQAGKGFPLIMDTSKEFL</sequence>
<accession>A0A368GXH5</accession>
<organism evidence="1 2">
    <name type="scientific">Ancylostoma caninum</name>
    <name type="common">Dog hookworm</name>
    <dbReference type="NCBI Taxonomy" id="29170"/>
    <lineage>
        <taxon>Eukaryota</taxon>
        <taxon>Metazoa</taxon>
        <taxon>Ecdysozoa</taxon>
        <taxon>Nematoda</taxon>
        <taxon>Chromadorea</taxon>
        <taxon>Rhabditida</taxon>
        <taxon>Rhabditina</taxon>
        <taxon>Rhabditomorpha</taxon>
        <taxon>Strongyloidea</taxon>
        <taxon>Ancylostomatidae</taxon>
        <taxon>Ancylostomatinae</taxon>
        <taxon>Ancylostoma</taxon>
    </lineage>
</organism>
<dbReference type="Proteomes" id="UP000252519">
    <property type="component" value="Unassembled WGS sequence"/>
</dbReference>
<dbReference type="OrthoDB" id="5869603at2759"/>
<evidence type="ECO:0000313" key="2">
    <source>
        <dbReference type="Proteomes" id="UP000252519"/>
    </source>
</evidence>
<proteinExistence type="predicted"/>
<name>A0A368GXH5_ANCCA</name>
<protein>
    <submittedName>
        <fullName evidence="1">Uncharacterized protein</fullName>
    </submittedName>
</protein>
<dbReference type="AlphaFoldDB" id="A0A368GXH5"/>